<evidence type="ECO:0000313" key="1">
    <source>
        <dbReference type="EMBL" id="NVO88913.1"/>
    </source>
</evidence>
<name>A0A7Y7UK34_LACRH</name>
<evidence type="ECO:0000313" key="2">
    <source>
        <dbReference type="Proteomes" id="UP000542889"/>
    </source>
</evidence>
<reference evidence="1 2" key="1">
    <citation type="submission" date="2020-06" db="EMBL/GenBank/DDBJ databases">
        <title>Lactobacillus rhamnosus QC,genome.</title>
        <authorList>
            <person name="Yi H."/>
            <person name="Jin M."/>
        </authorList>
    </citation>
    <scope>NUCLEOTIDE SEQUENCE [LARGE SCALE GENOMIC DNA]</scope>
    <source>
        <strain evidence="1 2">QC</strain>
    </source>
</reference>
<comment type="caution">
    <text evidence="1">The sequence shown here is derived from an EMBL/GenBank/DDBJ whole genome shotgun (WGS) entry which is preliminary data.</text>
</comment>
<gene>
    <name evidence="1" type="ORF">HWN39_10525</name>
</gene>
<dbReference type="InterPro" id="IPR019650">
    <property type="entry name" value="DUF2513"/>
</dbReference>
<protein>
    <submittedName>
        <fullName evidence="1">DUF2513 domain-containing protein</fullName>
    </submittedName>
</protein>
<accession>A0A7Y7UK34</accession>
<dbReference type="EMBL" id="JABXWP010000016">
    <property type="protein sequence ID" value="NVO88913.1"/>
    <property type="molecule type" value="Genomic_DNA"/>
</dbReference>
<dbReference type="RefSeq" id="WP_176818356.1">
    <property type="nucleotide sequence ID" value="NZ_JABXWP010000016.1"/>
</dbReference>
<dbReference type="Pfam" id="PF10711">
    <property type="entry name" value="DUF2513"/>
    <property type="match status" value="1"/>
</dbReference>
<dbReference type="Proteomes" id="UP000542889">
    <property type="component" value="Unassembled WGS sequence"/>
</dbReference>
<proteinExistence type="predicted"/>
<dbReference type="AlphaFoldDB" id="A0A7Y7UK34"/>
<sequence length="125" mass="14159">MELDYDQVREFLMAIEDSDNIHGLDQQGGSKFAEENDMSRDQLAYMVMKLKEGNLITGSVKWASNEPYWINPGNLTYSGHEYLNNIRDSKVWEGVKTATSKVGSVSLSILVELAKQEMKKRLGLL</sequence>
<organism evidence="1 2">
    <name type="scientific">Lacticaseibacillus rhamnosus</name>
    <name type="common">Lactobacillus rhamnosus</name>
    <dbReference type="NCBI Taxonomy" id="47715"/>
    <lineage>
        <taxon>Bacteria</taxon>
        <taxon>Bacillati</taxon>
        <taxon>Bacillota</taxon>
        <taxon>Bacilli</taxon>
        <taxon>Lactobacillales</taxon>
        <taxon>Lactobacillaceae</taxon>
        <taxon>Lacticaseibacillus</taxon>
    </lineage>
</organism>